<sequence>MRGTDKSAPESVHPARRNGLGTSVYGSLTSFLRGEYTSLRRTTRCGLPRRRLTRIGKRREVDPGRFHAASSRLSFSSTGTFLSSRSVTSRWCQGSRGLGRSLYRDLSGHLRICVTRLCGRPTPRHAAQFVCLLLRESD</sequence>
<protein>
    <submittedName>
        <fullName evidence="1">Uncharacterized protein</fullName>
    </submittedName>
</protein>
<dbReference type="AlphaFoldDB" id="A0AAW2H0A2"/>
<reference evidence="1 2" key="1">
    <citation type="submission" date="2023-03" db="EMBL/GenBank/DDBJ databases">
        <title>High recombination rates correlate with genetic variation in Cardiocondyla obscurior ants.</title>
        <authorList>
            <person name="Errbii M."/>
        </authorList>
    </citation>
    <scope>NUCLEOTIDE SEQUENCE [LARGE SCALE GENOMIC DNA]</scope>
    <source>
        <strain evidence="1">Alpha-2009</strain>
        <tissue evidence="1">Whole body</tissue>
    </source>
</reference>
<evidence type="ECO:0000313" key="2">
    <source>
        <dbReference type="Proteomes" id="UP001430953"/>
    </source>
</evidence>
<dbReference type="EMBL" id="JADYXP020000001">
    <property type="protein sequence ID" value="KAL0133010.1"/>
    <property type="molecule type" value="Genomic_DNA"/>
</dbReference>
<evidence type="ECO:0000313" key="1">
    <source>
        <dbReference type="EMBL" id="KAL0133010.1"/>
    </source>
</evidence>
<proteinExistence type="predicted"/>
<keyword evidence="2" id="KW-1185">Reference proteome</keyword>
<comment type="caution">
    <text evidence="1">The sequence shown here is derived from an EMBL/GenBank/DDBJ whole genome shotgun (WGS) entry which is preliminary data.</text>
</comment>
<organism evidence="1 2">
    <name type="scientific">Cardiocondyla obscurior</name>
    <dbReference type="NCBI Taxonomy" id="286306"/>
    <lineage>
        <taxon>Eukaryota</taxon>
        <taxon>Metazoa</taxon>
        <taxon>Ecdysozoa</taxon>
        <taxon>Arthropoda</taxon>
        <taxon>Hexapoda</taxon>
        <taxon>Insecta</taxon>
        <taxon>Pterygota</taxon>
        <taxon>Neoptera</taxon>
        <taxon>Endopterygota</taxon>
        <taxon>Hymenoptera</taxon>
        <taxon>Apocrita</taxon>
        <taxon>Aculeata</taxon>
        <taxon>Formicoidea</taxon>
        <taxon>Formicidae</taxon>
        <taxon>Myrmicinae</taxon>
        <taxon>Cardiocondyla</taxon>
    </lineage>
</organism>
<dbReference type="Proteomes" id="UP001430953">
    <property type="component" value="Unassembled WGS sequence"/>
</dbReference>
<name>A0AAW2H0A2_9HYME</name>
<accession>A0AAW2H0A2</accession>
<gene>
    <name evidence="1" type="ORF">PUN28_000623</name>
</gene>